<keyword evidence="4" id="KW-1185">Reference proteome</keyword>
<feature type="signal peptide" evidence="1">
    <location>
        <begin position="1"/>
        <end position="23"/>
    </location>
</feature>
<evidence type="ECO:0000259" key="2">
    <source>
        <dbReference type="PROSITE" id="PS51352"/>
    </source>
</evidence>
<dbReference type="SUPFAM" id="SSF52833">
    <property type="entry name" value="Thioredoxin-like"/>
    <property type="match status" value="1"/>
</dbReference>
<dbReference type="RefSeq" id="WP_115495026.1">
    <property type="nucleotide sequence ID" value="NZ_QRBE01000003.1"/>
</dbReference>
<feature type="domain" description="Thioredoxin" evidence="2">
    <location>
        <begin position="13"/>
        <end position="130"/>
    </location>
</feature>
<reference evidence="3 4" key="1">
    <citation type="submission" date="2018-07" db="EMBL/GenBank/DDBJ databases">
        <title>Dyella monticola sp. nov. and Dyella psychrodurans sp. nov. isolated from monsoon evergreen broad-leaved forest soil of Dinghu Mountain, China.</title>
        <authorList>
            <person name="Gao Z."/>
            <person name="Qiu L."/>
        </authorList>
    </citation>
    <scope>NUCLEOTIDE SEQUENCE [LARGE SCALE GENOMIC DNA]</scope>
    <source>
        <strain evidence="3 4">4G-K06</strain>
    </source>
</reference>
<organism evidence="3 4">
    <name type="scientific">Dyella monticola</name>
    <dbReference type="NCBI Taxonomy" id="1927958"/>
    <lineage>
        <taxon>Bacteria</taxon>
        <taxon>Pseudomonadati</taxon>
        <taxon>Pseudomonadota</taxon>
        <taxon>Gammaproteobacteria</taxon>
        <taxon>Lysobacterales</taxon>
        <taxon>Rhodanobacteraceae</taxon>
        <taxon>Dyella</taxon>
    </lineage>
</organism>
<dbReference type="Pfam" id="PF00085">
    <property type="entry name" value="Thioredoxin"/>
    <property type="match status" value="1"/>
</dbReference>
<dbReference type="InterPro" id="IPR036249">
    <property type="entry name" value="Thioredoxin-like_sf"/>
</dbReference>
<dbReference type="CDD" id="cd02947">
    <property type="entry name" value="TRX_family"/>
    <property type="match status" value="1"/>
</dbReference>
<comment type="caution">
    <text evidence="3">The sequence shown here is derived from an EMBL/GenBank/DDBJ whole genome shotgun (WGS) entry which is preliminary data.</text>
</comment>
<dbReference type="GO" id="GO:0005829">
    <property type="term" value="C:cytosol"/>
    <property type="evidence" value="ECO:0007669"/>
    <property type="project" value="TreeGrafter"/>
</dbReference>
<dbReference type="PANTHER" id="PTHR45663:SF11">
    <property type="entry name" value="GEO12009P1"/>
    <property type="match status" value="1"/>
</dbReference>
<name>A0A370X487_9GAMM</name>
<evidence type="ECO:0000313" key="4">
    <source>
        <dbReference type="Proteomes" id="UP000254258"/>
    </source>
</evidence>
<dbReference type="GO" id="GO:0015035">
    <property type="term" value="F:protein-disulfide reductase activity"/>
    <property type="evidence" value="ECO:0007669"/>
    <property type="project" value="TreeGrafter"/>
</dbReference>
<proteinExistence type="predicted"/>
<gene>
    <name evidence="3" type="ORF">DWU98_08100</name>
</gene>
<dbReference type="Gene3D" id="3.40.30.10">
    <property type="entry name" value="Glutaredoxin"/>
    <property type="match status" value="1"/>
</dbReference>
<accession>A0A370X487</accession>
<keyword evidence="1" id="KW-0732">Signal</keyword>
<dbReference type="PANTHER" id="PTHR45663">
    <property type="entry name" value="GEO12009P1"/>
    <property type="match status" value="1"/>
</dbReference>
<protein>
    <submittedName>
        <fullName evidence="3">Thioredoxin</fullName>
    </submittedName>
</protein>
<evidence type="ECO:0000256" key="1">
    <source>
        <dbReference type="SAM" id="SignalP"/>
    </source>
</evidence>
<dbReference type="OrthoDB" id="9798454at2"/>
<sequence length="130" mass="13799">MSALRKLSLIAVLGLGMIAPVMAQPIQPFTTAALKAARAAGKPVLVDAYASWCPICRKQAPTIDAMAKDPAFAKLVILRLDYDNQNAEKRQLGIIQQSTLIAFDGGKETGRLVGVTDSAQIKALAQSALH</sequence>
<dbReference type="InterPro" id="IPR013766">
    <property type="entry name" value="Thioredoxin_domain"/>
</dbReference>
<dbReference type="AlphaFoldDB" id="A0A370X487"/>
<dbReference type="PROSITE" id="PS51352">
    <property type="entry name" value="THIOREDOXIN_2"/>
    <property type="match status" value="1"/>
</dbReference>
<feature type="chain" id="PRO_5016678880" evidence="1">
    <location>
        <begin position="24"/>
        <end position="130"/>
    </location>
</feature>
<dbReference type="GO" id="GO:0045454">
    <property type="term" value="P:cell redox homeostasis"/>
    <property type="evidence" value="ECO:0007669"/>
    <property type="project" value="TreeGrafter"/>
</dbReference>
<evidence type="ECO:0000313" key="3">
    <source>
        <dbReference type="EMBL" id="RDS83080.1"/>
    </source>
</evidence>
<dbReference type="Proteomes" id="UP000254258">
    <property type="component" value="Unassembled WGS sequence"/>
</dbReference>
<dbReference type="EMBL" id="QRBE01000003">
    <property type="protein sequence ID" value="RDS83080.1"/>
    <property type="molecule type" value="Genomic_DNA"/>
</dbReference>